<proteinExistence type="predicted"/>
<protein>
    <submittedName>
        <fullName evidence="1">Uncharacterized protein</fullName>
    </submittedName>
</protein>
<dbReference type="EMBL" id="OUUW01000004">
    <property type="protein sequence ID" value="SPP79232.1"/>
    <property type="molecule type" value="Genomic_DNA"/>
</dbReference>
<evidence type="ECO:0000313" key="1">
    <source>
        <dbReference type="EMBL" id="SPP79232.1"/>
    </source>
</evidence>
<reference evidence="2" key="1">
    <citation type="submission" date="2018-01" db="EMBL/GenBank/DDBJ databases">
        <authorList>
            <person name="Alioto T."/>
            <person name="Alioto T."/>
        </authorList>
    </citation>
    <scope>NUCLEOTIDE SEQUENCE [LARGE SCALE GENOMIC DNA]</scope>
</reference>
<dbReference type="OrthoDB" id="7839885at2759"/>
<dbReference type="Proteomes" id="UP000268350">
    <property type="component" value="Unassembled WGS sequence"/>
</dbReference>
<evidence type="ECO:0000313" key="2">
    <source>
        <dbReference type="Proteomes" id="UP000268350"/>
    </source>
</evidence>
<dbReference type="AlphaFoldDB" id="A0A3B0JG63"/>
<sequence>MVCRFNPFYVGPTPPTCCTSETINSCDCPPCSPDTGYQEPRCQSDSCCPGTMDLAVKCETAPKPEAKAAAASVKGFSKCTPTAKTTMCNPACSEAVKKYNI</sequence>
<organism evidence="1 2">
    <name type="scientific">Drosophila guanche</name>
    <name type="common">Fruit fly</name>
    <dbReference type="NCBI Taxonomy" id="7266"/>
    <lineage>
        <taxon>Eukaryota</taxon>
        <taxon>Metazoa</taxon>
        <taxon>Ecdysozoa</taxon>
        <taxon>Arthropoda</taxon>
        <taxon>Hexapoda</taxon>
        <taxon>Insecta</taxon>
        <taxon>Pterygota</taxon>
        <taxon>Neoptera</taxon>
        <taxon>Endopterygota</taxon>
        <taxon>Diptera</taxon>
        <taxon>Brachycera</taxon>
        <taxon>Muscomorpha</taxon>
        <taxon>Ephydroidea</taxon>
        <taxon>Drosophilidae</taxon>
        <taxon>Drosophila</taxon>
        <taxon>Sophophora</taxon>
    </lineage>
</organism>
<accession>A0A3B0JG63</accession>
<keyword evidence="2" id="KW-1185">Reference proteome</keyword>
<gene>
    <name evidence="1" type="ORF">DGUA_6G012046</name>
</gene>
<dbReference type="OMA" id="HEECNPG"/>
<name>A0A3B0JG63_DROGU</name>